<sequence length="135" mass="14586">MELEFLAFDPSRALEAILSCDARQIVTRTKSLPPYLALEAMAQTCGMHLRQLHDFRVQAYLVSVADLLYAPGLGAEPLTIRANITAETKAGASYAVTVNDGPACRILIGMHAASDTPDTIFQSRFACLSKISLSV</sequence>
<evidence type="ECO:0000313" key="1">
    <source>
        <dbReference type="EMBL" id="SFK11338.1"/>
    </source>
</evidence>
<dbReference type="STRING" id="52560.SAMN04488082_11478"/>
<dbReference type="OrthoDB" id="5465093at2"/>
<dbReference type="Proteomes" id="UP000198635">
    <property type="component" value="Unassembled WGS sequence"/>
</dbReference>
<name>A0A1I3WV11_9BACT</name>
<accession>A0A1I3WV11</accession>
<dbReference type="RefSeq" id="WP_092376556.1">
    <property type="nucleotide sequence ID" value="NZ_FORX01000014.1"/>
</dbReference>
<evidence type="ECO:0000313" key="2">
    <source>
        <dbReference type="Proteomes" id="UP000198635"/>
    </source>
</evidence>
<dbReference type="EMBL" id="FORX01000014">
    <property type="protein sequence ID" value="SFK11338.1"/>
    <property type="molecule type" value="Genomic_DNA"/>
</dbReference>
<organism evidence="1 2">
    <name type="scientific">Desulfomicrobium apsheronum</name>
    <dbReference type="NCBI Taxonomy" id="52560"/>
    <lineage>
        <taxon>Bacteria</taxon>
        <taxon>Pseudomonadati</taxon>
        <taxon>Thermodesulfobacteriota</taxon>
        <taxon>Desulfovibrionia</taxon>
        <taxon>Desulfovibrionales</taxon>
        <taxon>Desulfomicrobiaceae</taxon>
        <taxon>Desulfomicrobium</taxon>
    </lineage>
</organism>
<proteinExistence type="predicted"/>
<keyword evidence="2" id="KW-1185">Reference proteome</keyword>
<dbReference type="AlphaFoldDB" id="A0A1I3WV11"/>
<reference evidence="2" key="1">
    <citation type="submission" date="2016-10" db="EMBL/GenBank/DDBJ databases">
        <authorList>
            <person name="Varghese N."/>
            <person name="Submissions S."/>
        </authorList>
    </citation>
    <scope>NUCLEOTIDE SEQUENCE [LARGE SCALE GENOMIC DNA]</scope>
    <source>
        <strain evidence="2">DSM 5918</strain>
    </source>
</reference>
<gene>
    <name evidence="1" type="ORF">SAMN04488082_11478</name>
</gene>
<protein>
    <submittedName>
        <fullName evidence="1">Uncharacterized protein</fullName>
    </submittedName>
</protein>